<dbReference type="EMBL" id="JACZZA010000009">
    <property type="protein sequence ID" value="MBE1161775.1"/>
    <property type="molecule type" value="Genomic_DNA"/>
</dbReference>
<accession>A0ABR9GCK4</accession>
<gene>
    <name evidence="1" type="ORF">IGX34_15435</name>
</gene>
<organism evidence="1 2">
    <name type="scientific">Dyella acidiphila</name>
    <dbReference type="NCBI Taxonomy" id="2775866"/>
    <lineage>
        <taxon>Bacteria</taxon>
        <taxon>Pseudomonadati</taxon>
        <taxon>Pseudomonadota</taxon>
        <taxon>Gammaproteobacteria</taxon>
        <taxon>Lysobacterales</taxon>
        <taxon>Rhodanobacteraceae</taxon>
        <taxon>Dyella</taxon>
    </lineage>
</organism>
<sequence>MERDELAAIIRRSASDSLKAAGNMPLGVLGVALGWTFEVDPQDEAGREGFRLNWWTYFDQEPGEVEAEFAATSSDDLVGELWRRLIWVDHQSIVTKSLPTDLPWSSGCWLYRRVIF</sequence>
<dbReference type="Proteomes" id="UP000651010">
    <property type="component" value="Unassembled WGS sequence"/>
</dbReference>
<evidence type="ECO:0000313" key="2">
    <source>
        <dbReference type="Proteomes" id="UP000651010"/>
    </source>
</evidence>
<name>A0ABR9GCK4_9GAMM</name>
<reference evidence="1 2" key="1">
    <citation type="submission" date="2020-09" db="EMBL/GenBank/DDBJ databases">
        <title>Dyella sp. 7MK23 isolated from forest soil.</title>
        <authorList>
            <person name="Fu J."/>
        </authorList>
    </citation>
    <scope>NUCLEOTIDE SEQUENCE [LARGE SCALE GENOMIC DNA]</scope>
    <source>
        <strain evidence="1 2">7MK23</strain>
    </source>
</reference>
<keyword evidence="2" id="KW-1185">Reference proteome</keyword>
<evidence type="ECO:0000313" key="1">
    <source>
        <dbReference type="EMBL" id="MBE1161775.1"/>
    </source>
</evidence>
<comment type="caution">
    <text evidence="1">The sequence shown here is derived from an EMBL/GenBank/DDBJ whole genome shotgun (WGS) entry which is preliminary data.</text>
</comment>
<proteinExistence type="predicted"/>
<protein>
    <submittedName>
        <fullName evidence="1">Uncharacterized protein</fullName>
    </submittedName>
</protein>
<dbReference type="RefSeq" id="WP_192556614.1">
    <property type="nucleotide sequence ID" value="NZ_JACZZA010000009.1"/>
</dbReference>